<dbReference type="InterPro" id="IPR006616">
    <property type="entry name" value="DM9_repeat"/>
</dbReference>
<dbReference type="PANTHER" id="PTHR31649">
    <property type="entry name" value="AGAP009604-PA"/>
    <property type="match status" value="1"/>
</dbReference>
<dbReference type="AlphaFoldDB" id="A0A3P7MU08"/>
<evidence type="ECO:0000313" key="2">
    <source>
        <dbReference type="Proteomes" id="UP000281553"/>
    </source>
</evidence>
<name>A0A3P7MU08_DIBLA</name>
<reference evidence="1 2" key="1">
    <citation type="submission" date="2018-11" db="EMBL/GenBank/DDBJ databases">
        <authorList>
            <consortium name="Pathogen Informatics"/>
        </authorList>
    </citation>
    <scope>NUCLEOTIDE SEQUENCE [LARGE SCALE GENOMIC DNA]</scope>
</reference>
<dbReference type="EMBL" id="UYRU01076788">
    <property type="protein sequence ID" value="VDN27353.1"/>
    <property type="molecule type" value="Genomic_DNA"/>
</dbReference>
<accession>A0A3P7MU08</accession>
<dbReference type="PANTHER" id="PTHR31649:SF1">
    <property type="entry name" value="FARNESOIC ACID O-METHYL TRANSFERASE DOMAIN-CONTAINING PROTEIN"/>
    <property type="match status" value="1"/>
</dbReference>
<gene>
    <name evidence="1" type="ORF">DILT_LOCUS14994</name>
</gene>
<dbReference type="SMART" id="SM00696">
    <property type="entry name" value="DM9"/>
    <property type="match status" value="1"/>
</dbReference>
<dbReference type="OrthoDB" id="2142040at2759"/>
<keyword evidence="2" id="KW-1185">Reference proteome</keyword>
<organism evidence="1 2">
    <name type="scientific">Dibothriocephalus latus</name>
    <name type="common">Fish tapeworm</name>
    <name type="synonym">Diphyllobothrium latum</name>
    <dbReference type="NCBI Taxonomy" id="60516"/>
    <lineage>
        <taxon>Eukaryota</taxon>
        <taxon>Metazoa</taxon>
        <taxon>Spiralia</taxon>
        <taxon>Lophotrochozoa</taxon>
        <taxon>Platyhelminthes</taxon>
        <taxon>Cestoda</taxon>
        <taxon>Eucestoda</taxon>
        <taxon>Diphyllobothriidea</taxon>
        <taxon>Diphyllobothriidae</taxon>
        <taxon>Dibothriocephalus</taxon>
    </lineage>
</organism>
<dbReference type="Pfam" id="PF11901">
    <property type="entry name" value="DM9"/>
    <property type="match status" value="1"/>
</dbReference>
<protein>
    <submittedName>
        <fullName evidence="1">Uncharacterized protein</fullName>
    </submittedName>
</protein>
<sequence length="84" mass="9441">MVKTVKGVQLGLSWVKTVAGDIPDGAIETQPGIYLCRALHEGEQTPGKYVRRDALAFIAYRGTEYPKTDFEVLCDTRCPKQPRW</sequence>
<evidence type="ECO:0000313" key="1">
    <source>
        <dbReference type="EMBL" id="VDN27353.1"/>
    </source>
</evidence>
<dbReference type="Proteomes" id="UP000281553">
    <property type="component" value="Unassembled WGS sequence"/>
</dbReference>
<proteinExistence type="predicted"/>